<comment type="subcellular location">
    <subcellularLocation>
        <location evidence="1">Mitochondrion</location>
    </subcellularLocation>
</comment>
<dbReference type="Gene3D" id="3.40.50.1000">
    <property type="entry name" value="HAD superfamily/HAD-like"/>
    <property type="match status" value="2"/>
</dbReference>
<keyword evidence="3" id="KW-0378">Hydrolase</keyword>
<reference evidence="8 9" key="1">
    <citation type="journal article" date="2017" name="Genome Biol.">
        <title>New reference genome sequences of hot pepper reveal the massive evolution of plant disease-resistance genes by retroduplication.</title>
        <authorList>
            <person name="Kim S."/>
            <person name="Park J."/>
            <person name="Yeom S.I."/>
            <person name="Kim Y.M."/>
            <person name="Seo E."/>
            <person name="Kim K.T."/>
            <person name="Kim M.S."/>
            <person name="Lee J.M."/>
            <person name="Cheong K."/>
            <person name="Shin H.S."/>
            <person name="Kim S.B."/>
            <person name="Han K."/>
            <person name="Lee J."/>
            <person name="Park M."/>
            <person name="Lee H.A."/>
            <person name="Lee H.Y."/>
            <person name="Lee Y."/>
            <person name="Oh S."/>
            <person name="Lee J.H."/>
            <person name="Choi E."/>
            <person name="Choi E."/>
            <person name="Lee S.E."/>
            <person name="Jeon J."/>
            <person name="Kim H."/>
            <person name="Choi G."/>
            <person name="Song H."/>
            <person name="Lee J."/>
            <person name="Lee S.C."/>
            <person name="Kwon J.K."/>
            <person name="Lee H.Y."/>
            <person name="Koo N."/>
            <person name="Hong Y."/>
            <person name="Kim R.W."/>
            <person name="Kang W.H."/>
            <person name="Huh J.H."/>
            <person name="Kang B.C."/>
            <person name="Yang T.J."/>
            <person name="Lee Y.H."/>
            <person name="Bennetzen J.L."/>
            <person name="Choi D."/>
        </authorList>
    </citation>
    <scope>NUCLEOTIDE SEQUENCE [LARGE SCALE GENOMIC DNA]</scope>
    <source>
        <strain evidence="9">cv. PBC81</strain>
    </source>
</reference>
<protein>
    <submittedName>
        <fullName evidence="8">DAR GTPase 2, mitochondrial</fullName>
    </submittedName>
</protein>
<reference evidence="9" key="2">
    <citation type="journal article" date="2017" name="J. Anim. Genet.">
        <title>Multiple reference genome sequences of hot pepper reveal the massive evolution of plant disease resistance genes by retroduplication.</title>
        <authorList>
            <person name="Kim S."/>
            <person name="Park J."/>
            <person name="Yeom S.-I."/>
            <person name="Kim Y.-M."/>
            <person name="Seo E."/>
            <person name="Kim K.-T."/>
            <person name="Kim M.-S."/>
            <person name="Lee J.M."/>
            <person name="Cheong K."/>
            <person name="Shin H.-S."/>
            <person name="Kim S.-B."/>
            <person name="Han K."/>
            <person name="Lee J."/>
            <person name="Park M."/>
            <person name="Lee H.-A."/>
            <person name="Lee H.-Y."/>
            <person name="Lee Y."/>
            <person name="Oh S."/>
            <person name="Lee J.H."/>
            <person name="Choi E."/>
            <person name="Choi E."/>
            <person name="Lee S.E."/>
            <person name="Jeon J."/>
            <person name="Kim H."/>
            <person name="Choi G."/>
            <person name="Song H."/>
            <person name="Lee J."/>
            <person name="Lee S.-C."/>
            <person name="Kwon J.-K."/>
            <person name="Lee H.-Y."/>
            <person name="Koo N."/>
            <person name="Hong Y."/>
            <person name="Kim R.W."/>
            <person name="Kang W.-H."/>
            <person name="Huh J.H."/>
            <person name="Kang B.-C."/>
            <person name="Yang T.-J."/>
            <person name="Lee Y.-H."/>
            <person name="Bennetzen J.L."/>
            <person name="Choi D."/>
        </authorList>
    </citation>
    <scope>NUCLEOTIDE SEQUENCE [LARGE SCALE GENOMIC DNA]</scope>
    <source>
        <strain evidence="9">cv. PBC81</strain>
    </source>
</reference>
<evidence type="ECO:0000256" key="6">
    <source>
        <dbReference type="ARBA" id="ARBA00023134"/>
    </source>
</evidence>
<dbReference type="Pfam" id="PF13242">
    <property type="entry name" value="Hydrolase_like"/>
    <property type="match status" value="1"/>
</dbReference>
<dbReference type="SUPFAM" id="SSF52540">
    <property type="entry name" value="P-loop containing nucleoside triphosphate hydrolases"/>
    <property type="match status" value="1"/>
</dbReference>
<feature type="domain" description="CP-type G" evidence="7">
    <location>
        <begin position="32"/>
        <end position="209"/>
    </location>
</feature>
<dbReference type="OrthoDB" id="269151at2759"/>
<organism evidence="8 9">
    <name type="scientific">Capsicum baccatum</name>
    <name type="common">Peruvian pepper</name>
    <dbReference type="NCBI Taxonomy" id="33114"/>
    <lineage>
        <taxon>Eukaryota</taxon>
        <taxon>Viridiplantae</taxon>
        <taxon>Streptophyta</taxon>
        <taxon>Embryophyta</taxon>
        <taxon>Tracheophyta</taxon>
        <taxon>Spermatophyta</taxon>
        <taxon>Magnoliopsida</taxon>
        <taxon>eudicotyledons</taxon>
        <taxon>Gunneridae</taxon>
        <taxon>Pentapetalae</taxon>
        <taxon>asterids</taxon>
        <taxon>lamiids</taxon>
        <taxon>Solanales</taxon>
        <taxon>Solanaceae</taxon>
        <taxon>Solanoideae</taxon>
        <taxon>Capsiceae</taxon>
        <taxon>Capsicum</taxon>
    </lineage>
</organism>
<dbReference type="InterPro" id="IPR006073">
    <property type="entry name" value="GTP-bd"/>
</dbReference>
<evidence type="ECO:0000256" key="5">
    <source>
        <dbReference type="ARBA" id="ARBA00023128"/>
    </source>
</evidence>
<comment type="caution">
    <text evidence="8">The sequence shown here is derived from an EMBL/GenBank/DDBJ whole genome shotgun (WGS) entry which is preliminary data.</text>
</comment>
<dbReference type="Pfam" id="PF13344">
    <property type="entry name" value="Hydrolase_6"/>
    <property type="match status" value="1"/>
</dbReference>
<dbReference type="CDD" id="cd00882">
    <property type="entry name" value="Ras_like_GTPase"/>
    <property type="match status" value="1"/>
</dbReference>
<evidence type="ECO:0000313" key="8">
    <source>
        <dbReference type="EMBL" id="PHT32920.1"/>
    </source>
</evidence>
<dbReference type="Proteomes" id="UP000224567">
    <property type="component" value="Unassembled WGS sequence"/>
</dbReference>
<dbReference type="EMBL" id="MLFT02000012">
    <property type="protein sequence ID" value="PHT32920.1"/>
    <property type="molecule type" value="Genomic_DNA"/>
</dbReference>
<dbReference type="AlphaFoldDB" id="A0A2G2VIX2"/>
<dbReference type="GO" id="GO:0003924">
    <property type="term" value="F:GTPase activity"/>
    <property type="evidence" value="ECO:0007669"/>
    <property type="project" value="TreeGrafter"/>
</dbReference>
<dbReference type="PANTHER" id="PTHR45782:SF1">
    <property type="entry name" value="DAR GTPASE 2, MITOCHONDRIAL"/>
    <property type="match status" value="1"/>
</dbReference>
<evidence type="ECO:0000256" key="2">
    <source>
        <dbReference type="ARBA" id="ARBA00022741"/>
    </source>
</evidence>
<dbReference type="InterPro" id="IPR006356">
    <property type="entry name" value="HAD-SF_hydro_IIA_hyp3"/>
</dbReference>
<name>A0A2G2VIX2_CAPBA</name>
<dbReference type="Gene3D" id="3.40.50.300">
    <property type="entry name" value="P-loop containing nucleotide triphosphate hydrolases"/>
    <property type="match status" value="1"/>
</dbReference>
<dbReference type="FunFam" id="3.40.50.1000:FF:000124">
    <property type="entry name" value="HAD-family hydrolase IIA"/>
    <property type="match status" value="1"/>
</dbReference>
<dbReference type="InterPro" id="IPR006357">
    <property type="entry name" value="HAD-SF_hydro_IIA"/>
</dbReference>
<dbReference type="STRING" id="33114.A0A2G2VIX2"/>
<dbReference type="GO" id="GO:0032543">
    <property type="term" value="P:mitochondrial translation"/>
    <property type="evidence" value="ECO:0007669"/>
    <property type="project" value="TreeGrafter"/>
</dbReference>
<keyword evidence="4" id="KW-0809">Transit peptide</keyword>
<sequence>MTLKFSLVQKIGNAIKEVARNKGSTCWYTPHMAAASRAITERIPLVDILLEVRDARIPLSSTCELIKHLSPSSRRIIILNKSDLANHIQLKEWLRYFEQKKCLVFGVNSHNKDNIKELLNFLQARVRELPKIGHGDQTITLMLFGIPNVGKSALANSLHQIGRISAAEKGRLKHAIVSPHPGETKNISGLKIASHPSIYVLDTPGVFPAEILDAEVCSNLALTGALKDCLVGEVELAEYFLSIFNLSDEYKKWVKLSLSGAVDCSELERRQKRQYLTDHTQDFIVNKVRRVLYEAVSSFNGDLEDEIERVFAEPSSPSNTYWKIQFTRMLHLFETTSLPPKLDNTCDERKELLEVLNPDWKMLINQFGVLHDGKQPYPGAISALEKLATCGGKMVIISNSSRRASITMEKMRSLGFDPSLFVGAITSGELTHQYFQRRDDAWFASLGRSCIHMTWSDRGAISLESLGLQVVENVDEADFILAHGTEALGLSSGAALPMNLDELEKILHQCAAKKIPMVVANPDFATIEALALHVMPGTLAATYEKLGGEVKWMGKPDKIIYKSAMEMASVYASDCIAVGDSLHHDIKGANAAGIASAFITRGIHATELGLNKFGEVEDDNSVHALALKNDAYPTYVLPSFTW</sequence>
<dbReference type="PROSITE" id="PS51721">
    <property type="entry name" value="G_CP"/>
    <property type="match status" value="1"/>
</dbReference>
<keyword evidence="5" id="KW-0496">Mitochondrion</keyword>
<dbReference type="InterPro" id="IPR027417">
    <property type="entry name" value="P-loop_NTPase"/>
</dbReference>
<dbReference type="CDD" id="cd07525">
    <property type="entry name" value="HAD_like"/>
    <property type="match status" value="1"/>
</dbReference>
<keyword evidence="6" id="KW-0342">GTP-binding</keyword>
<evidence type="ECO:0000313" key="9">
    <source>
        <dbReference type="Proteomes" id="UP000224567"/>
    </source>
</evidence>
<accession>A0A2G2VIX2</accession>
<keyword evidence="2" id="KW-0547">Nucleotide-binding</keyword>
<gene>
    <name evidence="8" type="ORF">CQW23_29257</name>
</gene>
<dbReference type="InterPro" id="IPR030378">
    <property type="entry name" value="G_CP_dom"/>
</dbReference>
<dbReference type="InterPro" id="IPR036412">
    <property type="entry name" value="HAD-like_sf"/>
</dbReference>
<evidence type="ECO:0000259" key="7">
    <source>
        <dbReference type="PROSITE" id="PS51721"/>
    </source>
</evidence>
<dbReference type="GO" id="GO:0005739">
    <property type="term" value="C:mitochondrion"/>
    <property type="evidence" value="ECO:0007669"/>
    <property type="project" value="UniProtKB-SubCell"/>
</dbReference>
<dbReference type="GO" id="GO:0005525">
    <property type="term" value="F:GTP binding"/>
    <property type="evidence" value="ECO:0007669"/>
    <property type="project" value="UniProtKB-KW"/>
</dbReference>
<evidence type="ECO:0000256" key="4">
    <source>
        <dbReference type="ARBA" id="ARBA00022946"/>
    </source>
</evidence>
<dbReference type="CDD" id="cd01856">
    <property type="entry name" value="YlqF"/>
    <property type="match status" value="1"/>
</dbReference>
<dbReference type="Pfam" id="PF01926">
    <property type="entry name" value="MMR_HSR1"/>
    <property type="match status" value="1"/>
</dbReference>
<keyword evidence="9" id="KW-1185">Reference proteome</keyword>
<evidence type="ECO:0000256" key="1">
    <source>
        <dbReference type="ARBA" id="ARBA00004173"/>
    </source>
</evidence>
<evidence type="ECO:0000256" key="3">
    <source>
        <dbReference type="ARBA" id="ARBA00022801"/>
    </source>
</evidence>
<dbReference type="SUPFAM" id="SSF56784">
    <property type="entry name" value="HAD-like"/>
    <property type="match status" value="1"/>
</dbReference>
<dbReference type="FunFam" id="3.40.50.300:FF:001008">
    <property type="entry name" value="Mitochondrial GTPase 1"/>
    <property type="match status" value="1"/>
</dbReference>
<proteinExistence type="predicted"/>
<dbReference type="InterPro" id="IPR023214">
    <property type="entry name" value="HAD_sf"/>
</dbReference>
<dbReference type="PANTHER" id="PTHR45782">
    <property type="entry name" value="MITOCHONDRIAL RIBOSOME-ASSOCIATED GTPASE 1"/>
    <property type="match status" value="1"/>
</dbReference>
<dbReference type="NCBIfam" id="TIGR01459">
    <property type="entry name" value="HAD-SF-IIA-hyp4"/>
    <property type="match status" value="1"/>
</dbReference>